<sequence length="125" mass="14043">MARGSTGDNEIERSEGRPPVVQPVLDIGDDSHHCYLKVCIGILHSISRCIRGGTHRLAPDDRLYKRRTKGKNWIRSKRRCGVAGWLSSPPSNFRRSMLLPLGIGASRLKVRDKDHYSIGGFNLYS</sequence>
<organism evidence="2 3">
    <name type="scientific">Ricinus communis</name>
    <name type="common">Castor bean</name>
    <dbReference type="NCBI Taxonomy" id="3988"/>
    <lineage>
        <taxon>Eukaryota</taxon>
        <taxon>Viridiplantae</taxon>
        <taxon>Streptophyta</taxon>
        <taxon>Embryophyta</taxon>
        <taxon>Tracheophyta</taxon>
        <taxon>Spermatophyta</taxon>
        <taxon>Magnoliopsida</taxon>
        <taxon>eudicotyledons</taxon>
        <taxon>Gunneridae</taxon>
        <taxon>Pentapetalae</taxon>
        <taxon>rosids</taxon>
        <taxon>fabids</taxon>
        <taxon>Malpighiales</taxon>
        <taxon>Euphorbiaceae</taxon>
        <taxon>Acalyphoideae</taxon>
        <taxon>Acalypheae</taxon>
        <taxon>Ricinus</taxon>
    </lineage>
</organism>
<evidence type="ECO:0000313" key="3">
    <source>
        <dbReference type="Proteomes" id="UP000008311"/>
    </source>
</evidence>
<gene>
    <name evidence="2" type="ORF">RCOM_1801040</name>
</gene>
<protein>
    <submittedName>
        <fullName evidence="2">Uncharacterized protein</fullName>
    </submittedName>
</protein>
<dbReference type="AlphaFoldDB" id="B9TIX6"/>
<dbReference type="Proteomes" id="UP000008311">
    <property type="component" value="Unassembled WGS sequence"/>
</dbReference>
<evidence type="ECO:0000256" key="1">
    <source>
        <dbReference type="SAM" id="MobiDB-lite"/>
    </source>
</evidence>
<keyword evidence="3" id="KW-1185">Reference proteome</keyword>
<name>B9TIX6_RICCO</name>
<dbReference type="EMBL" id="EQ983123">
    <property type="protein sequence ID" value="EEF24188.1"/>
    <property type="molecule type" value="Genomic_DNA"/>
</dbReference>
<proteinExistence type="predicted"/>
<feature type="region of interest" description="Disordered" evidence="1">
    <location>
        <begin position="1"/>
        <end position="20"/>
    </location>
</feature>
<evidence type="ECO:0000313" key="2">
    <source>
        <dbReference type="EMBL" id="EEF24188.1"/>
    </source>
</evidence>
<accession>B9TIX6</accession>
<dbReference type="InParanoid" id="B9TIX6"/>
<reference evidence="3" key="1">
    <citation type="journal article" date="2010" name="Nat. Biotechnol.">
        <title>Draft genome sequence of the oilseed species Ricinus communis.</title>
        <authorList>
            <person name="Chan A.P."/>
            <person name="Crabtree J."/>
            <person name="Zhao Q."/>
            <person name="Lorenzi H."/>
            <person name="Orvis J."/>
            <person name="Puiu D."/>
            <person name="Melake-Berhan A."/>
            <person name="Jones K.M."/>
            <person name="Redman J."/>
            <person name="Chen G."/>
            <person name="Cahoon E.B."/>
            <person name="Gedil M."/>
            <person name="Stanke M."/>
            <person name="Haas B.J."/>
            <person name="Wortman J.R."/>
            <person name="Fraser-Liggett C.M."/>
            <person name="Ravel J."/>
            <person name="Rabinowicz P.D."/>
        </authorList>
    </citation>
    <scope>NUCLEOTIDE SEQUENCE [LARGE SCALE GENOMIC DNA]</scope>
    <source>
        <strain evidence="3">cv. Hale</strain>
    </source>
</reference>